<sequence length="268" mass="27633">MNRSPIVIKVGGALLDDAAAMTRLFLSIKDVKATRPVVVVHGGGPLVETLMASLGLQSTKIDGLRVTPDDHMPYICGALAGAANKQLCAAALATGVTPVGLSLLDGNMVVCEPLAEKYGAVGVPATAESTFLKNVLAQGVLPVISSIGSSPQGRLLNVNADQAATVIAELLDGELLLLSNVDGVLDANKALIVELTANSIKQYADDGVITDGMKVKVDAALQSAETLKRAVFIASWSADIADILNKNTGTQILPEKIAPREGDAGDTE</sequence>
<dbReference type="PANTHER" id="PTHR23342:SF0">
    <property type="entry name" value="N-ACETYLGLUTAMATE SYNTHASE, MITOCHONDRIAL"/>
    <property type="match status" value="1"/>
</dbReference>
<dbReference type="EC" id="2.7.2.8" evidence="9"/>
<evidence type="ECO:0000256" key="4">
    <source>
        <dbReference type="ARBA" id="ARBA00022679"/>
    </source>
</evidence>
<evidence type="ECO:0000256" key="7">
    <source>
        <dbReference type="ARBA" id="ARBA00022840"/>
    </source>
</evidence>
<dbReference type="GO" id="GO:0042450">
    <property type="term" value="P:L-arginine biosynthetic process via ornithine"/>
    <property type="evidence" value="ECO:0007669"/>
    <property type="project" value="UniProtKB-UniRule"/>
</dbReference>
<dbReference type="Gene3D" id="3.40.1160.10">
    <property type="entry name" value="Acetylglutamate kinase-like"/>
    <property type="match status" value="1"/>
</dbReference>
<feature type="binding site" evidence="9">
    <location>
        <position position="65"/>
    </location>
    <ligand>
        <name>substrate</name>
    </ligand>
</feature>
<keyword evidence="12" id="KW-1185">Reference proteome</keyword>
<evidence type="ECO:0000256" key="3">
    <source>
        <dbReference type="ARBA" id="ARBA00022605"/>
    </source>
</evidence>
<keyword evidence="4 9" id="KW-0808">Transferase</keyword>
<feature type="binding site" evidence="9">
    <location>
        <begin position="43"/>
        <end position="44"/>
    </location>
    <ligand>
        <name>substrate</name>
    </ligand>
</feature>
<dbReference type="EMBL" id="CP008849">
    <property type="protein sequence ID" value="AIF97625.1"/>
    <property type="molecule type" value="Genomic_DNA"/>
</dbReference>
<protein>
    <recommendedName>
        <fullName evidence="9">Acetylglutamate kinase</fullName>
        <ecNumber evidence="9">2.7.2.8</ecNumber>
    </recommendedName>
    <alternativeName>
        <fullName evidence="9">N-acetyl-L-glutamate 5-phosphotransferase</fullName>
    </alternativeName>
    <alternativeName>
        <fullName evidence="9">NAG kinase</fullName>
        <shortName evidence="9">NAGK</shortName>
    </alternativeName>
</protein>
<reference evidence="11 12" key="1">
    <citation type="submission" date="2014-06" db="EMBL/GenBank/DDBJ databases">
        <title>Genomes of Alteromonas australica, a world apart.</title>
        <authorList>
            <person name="Gonzaga A."/>
            <person name="Lopez-Perez M."/>
            <person name="Rodriguez-Valera F."/>
        </authorList>
    </citation>
    <scope>NUCLEOTIDE SEQUENCE [LARGE SCALE GENOMIC DNA]</scope>
    <source>
        <strain evidence="11 12">H 17</strain>
    </source>
</reference>
<proteinExistence type="inferred from homology"/>
<evidence type="ECO:0000313" key="12">
    <source>
        <dbReference type="Proteomes" id="UP000056090"/>
    </source>
</evidence>
<dbReference type="InterPro" id="IPR036393">
    <property type="entry name" value="AceGlu_kinase-like_sf"/>
</dbReference>
<evidence type="ECO:0000256" key="2">
    <source>
        <dbReference type="ARBA" id="ARBA00022571"/>
    </source>
</evidence>
<dbReference type="PIRSF" id="PIRSF000728">
    <property type="entry name" value="NAGK"/>
    <property type="match status" value="1"/>
</dbReference>
<accession>A0A075NYF0</accession>
<evidence type="ECO:0000256" key="8">
    <source>
        <dbReference type="ARBA" id="ARBA00048141"/>
    </source>
</evidence>
<evidence type="ECO:0000313" key="11">
    <source>
        <dbReference type="EMBL" id="AIF97625.1"/>
    </source>
</evidence>
<comment type="catalytic activity">
    <reaction evidence="8 9">
        <text>N-acetyl-L-glutamate + ATP = N-acetyl-L-glutamyl 5-phosphate + ADP</text>
        <dbReference type="Rhea" id="RHEA:14629"/>
        <dbReference type="ChEBI" id="CHEBI:30616"/>
        <dbReference type="ChEBI" id="CHEBI:44337"/>
        <dbReference type="ChEBI" id="CHEBI:57936"/>
        <dbReference type="ChEBI" id="CHEBI:456216"/>
        <dbReference type="EC" id="2.7.2.8"/>
    </reaction>
</comment>
<dbReference type="PANTHER" id="PTHR23342">
    <property type="entry name" value="N-ACETYLGLUTAMATE SYNTHASE"/>
    <property type="match status" value="1"/>
</dbReference>
<dbReference type="SUPFAM" id="SSF53633">
    <property type="entry name" value="Carbamate kinase-like"/>
    <property type="match status" value="1"/>
</dbReference>
<dbReference type="InterPro" id="IPR001048">
    <property type="entry name" value="Asp/Glu/Uridylate_kinase"/>
</dbReference>
<keyword evidence="2 9" id="KW-0055">Arginine biosynthesis</keyword>
<dbReference type="eggNOG" id="COG0548">
    <property type="taxonomic scope" value="Bacteria"/>
</dbReference>
<keyword evidence="9" id="KW-0963">Cytoplasm</keyword>
<evidence type="ECO:0000256" key="5">
    <source>
        <dbReference type="ARBA" id="ARBA00022741"/>
    </source>
</evidence>
<comment type="pathway">
    <text evidence="1 9">Amino-acid biosynthesis; L-arginine biosynthesis; N(2)-acetyl-L-ornithine from L-glutamate: step 2/4.</text>
</comment>
<dbReference type="GO" id="GO:0005524">
    <property type="term" value="F:ATP binding"/>
    <property type="evidence" value="ECO:0007669"/>
    <property type="project" value="UniProtKB-UniRule"/>
</dbReference>
<dbReference type="InterPro" id="IPR037528">
    <property type="entry name" value="ArgB"/>
</dbReference>
<dbReference type="KEGG" id="aal:EP13_02335"/>
<keyword evidence="7 9" id="KW-0067">ATP-binding</keyword>
<keyword evidence="5 9" id="KW-0547">Nucleotide-binding</keyword>
<dbReference type="GO" id="GO:0005737">
    <property type="term" value="C:cytoplasm"/>
    <property type="evidence" value="ECO:0007669"/>
    <property type="project" value="UniProtKB-SubCell"/>
</dbReference>
<dbReference type="RefSeq" id="WP_044055804.1">
    <property type="nucleotide sequence ID" value="NZ_CBCSKJ010000006.1"/>
</dbReference>
<feature type="site" description="Transition state stabilizer" evidence="9">
    <location>
        <position position="216"/>
    </location>
</feature>
<feature type="binding site" evidence="9">
    <location>
        <position position="157"/>
    </location>
    <ligand>
        <name>substrate</name>
    </ligand>
</feature>
<dbReference type="Proteomes" id="UP000056090">
    <property type="component" value="Chromosome"/>
</dbReference>
<dbReference type="AlphaFoldDB" id="A0A075NYF0"/>
<dbReference type="NCBIfam" id="TIGR00761">
    <property type="entry name" value="argB"/>
    <property type="match status" value="1"/>
</dbReference>
<dbReference type="HAMAP" id="MF_00082">
    <property type="entry name" value="ArgB"/>
    <property type="match status" value="1"/>
</dbReference>
<dbReference type="UniPathway" id="UPA00068">
    <property type="reaction ID" value="UER00107"/>
</dbReference>
<keyword evidence="6 9" id="KW-0418">Kinase</keyword>
<dbReference type="GO" id="GO:0003991">
    <property type="term" value="F:acetylglutamate kinase activity"/>
    <property type="evidence" value="ECO:0007669"/>
    <property type="project" value="UniProtKB-UniRule"/>
</dbReference>
<dbReference type="Pfam" id="PF00696">
    <property type="entry name" value="AA_kinase"/>
    <property type="match status" value="1"/>
</dbReference>
<comment type="similarity">
    <text evidence="9">Belongs to the acetylglutamate kinase family. ArgB subfamily.</text>
</comment>
<feature type="site" description="Transition state stabilizer" evidence="9">
    <location>
        <position position="9"/>
    </location>
</feature>
<dbReference type="GeneID" id="78253781"/>
<name>A0A075NYF0_9ALTE</name>
<evidence type="ECO:0000259" key="10">
    <source>
        <dbReference type="Pfam" id="PF00696"/>
    </source>
</evidence>
<keyword evidence="3 9" id="KW-0028">Amino-acid biosynthesis</keyword>
<evidence type="ECO:0000256" key="9">
    <source>
        <dbReference type="HAMAP-Rule" id="MF_00082"/>
    </source>
</evidence>
<organism evidence="11 12">
    <name type="scientific">Alteromonas australica</name>
    <dbReference type="NCBI Taxonomy" id="589873"/>
    <lineage>
        <taxon>Bacteria</taxon>
        <taxon>Pseudomonadati</taxon>
        <taxon>Pseudomonadota</taxon>
        <taxon>Gammaproteobacteria</taxon>
        <taxon>Alteromonadales</taxon>
        <taxon>Alteromonadaceae</taxon>
        <taxon>Alteromonas/Salinimonas group</taxon>
        <taxon>Alteromonas</taxon>
    </lineage>
</organism>
<comment type="subcellular location">
    <subcellularLocation>
        <location evidence="9">Cytoplasm</location>
    </subcellularLocation>
</comment>
<feature type="domain" description="Aspartate/glutamate/uridylate kinase" evidence="10">
    <location>
        <begin position="6"/>
        <end position="235"/>
    </location>
</feature>
<evidence type="ECO:0000256" key="6">
    <source>
        <dbReference type="ARBA" id="ARBA00022777"/>
    </source>
</evidence>
<gene>
    <name evidence="9" type="primary">argB</name>
    <name evidence="11" type="ORF">EP13_02335</name>
</gene>
<comment type="function">
    <text evidence="9">Catalyzes the ATP-dependent phosphorylation of N-acetyl-L-glutamate.</text>
</comment>
<evidence type="ECO:0000256" key="1">
    <source>
        <dbReference type="ARBA" id="ARBA00004828"/>
    </source>
</evidence>
<dbReference type="InterPro" id="IPR004662">
    <property type="entry name" value="AcgluKinase_fam"/>
</dbReference>